<dbReference type="InterPro" id="IPR051911">
    <property type="entry name" value="SDR_oxidoreductase"/>
</dbReference>
<dbReference type="PRINTS" id="PR00081">
    <property type="entry name" value="GDHRDH"/>
</dbReference>
<dbReference type="PANTHER" id="PTHR43976:SF16">
    <property type="entry name" value="SHORT-CHAIN DEHYDROGENASE_REDUCTASE FAMILY PROTEIN"/>
    <property type="match status" value="1"/>
</dbReference>
<evidence type="ECO:0000256" key="1">
    <source>
        <dbReference type="ARBA" id="ARBA00006484"/>
    </source>
</evidence>
<keyword evidence="2" id="KW-0560">Oxidoreductase</keyword>
<dbReference type="PANTHER" id="PTHR43976">
    <property type="entry name" value="SHORT CHAIN DEHYDROGENASE"/>
    <property type="match status" value="1"/>
</dbReference>
<dbReference type="FunFam" id="3.40.50.720:FF:000084">
    <property type="entry name" value="Short-chain dehydrogenase reductase"/>
    <property type="match status" value="1"/>
</dbReference>
<dbReference type="PRINTS" id="PR00080">
    <property type="entry name" value="SDRFAMILY"/>
</dbReference>
<dbReference type="AlphaFoldDB" id="A0A2W4W0L0"/>
<dbReference type="EMBL" id="QBML01000055">
    <property type="protein sequence ID" value="PZO35579.1"/>
    <property type="molecule type" value="Genomic_DNA"/>
</dbReference>
<accession>A0A2W4W0L0</accession>
<dbReference type="GO" id="GO:0016491">
    <property type="term" value="F:oxidoreductase activity"/>
    <property type="evidence" value="ECO:0007669"/>
    <property type="project" value="UniProtKB-KW"/>
</dbReference>
<dbReference type="Proteomes" id="UP000249467">
    <property type="component" value="Unassembled WGS sequence"/>
</dbReference>
<organism evidence="4 5">
    <name type="scientific">Pseudanabaena frigida</name>
    <dbReference type="NCBI Taxonomy" id="945775"/>
    <lineage>
        <taxon>Bacteria</taxon>
        <taxon>Bacillati</taxon>
        <taxon>Cyanobacteriota</taxon>
        <taxon>Cyanophyceae</taxon>
        <taxon>Pseudanabaenales</taxon>
        <taxon>Pseudanabaenaceae</taxon>
        <taxon>Pseudanabaena</taxon>
    </lineage>
</organism>
<evidence type="ECO:0000256" key="2">
    <source>
        <dbReference type="ARBA" id="ARBA00023002"/>
    </source>
</evidence>
<dbReference type="Gene3D" id="3.40.50.720">
    <property type="entry name" value="NAD(P)-binding Rossmann-like Domain"/>
    <property type="match status" value="1"/>
</dbReference>
<dbReference type="Pfam" id="PF00106">
    <property type="entry name" value="adh_short"/>
    <property type="match status" value="1"/>
</dbReference>
<reference evidence="4 5" key="1">
    <citation type="submission" date="2018-04" db="EMBL/GenBank/DDBJ databases">
        <authorList>
            <person name="Go L.Y."/>
            <person name="Mitchell J.A."/>
        </authorList>
    </citation>
    <scope>NUCLEOTIDE SEQUENCE [LARGE SCALE GENOMIC DNA]</scope>
    <source>
        <strain evidence="4">ULC066bin1</strain>
    </source>
</reference>
<name>A0A2W4W0L0_9CYAN</name>
<gene>
    <name evidence="4" type="ORF">DCF19_23590</name>
</gene>
<dbReference type="SUPFAM" id="SSF51735">
    <property type="entry name" value="NAD(P)-binding Rossmann-fold domains"/>
    <property type="match status" value="1"/>
</dbReference>
<protein>
    <submittedName>
        <fullName evidence="4">Short-chain dehydrogenase/reductase</fullName>
    </submittedName>
</protein>
<proteinExistence type="inferred from homology"/>
<sequence length="266" mass="29256">MGQTVLITGASSGIGEATAKYFLQKGWNVAATMRSLNKANLESNKSIIFPRLDVTDPETINAAIAQTLEHFGQIDALVNNAGYALMGPIEGVTTEQLQQQFQTNVFGVVSTMQAILPIFRQQKSGTIINVASVGGRIGFPMTASYHGTKWAVEGISEAMRFELEPLGIRIKIIEPGGIKTNFINHGVAWAIHPEYKKPIAQVQKFMYKINDSLPDPDGVAKAIYRAATDRSQRLRYSPHGEMFLLLHSLLPDLLWRSLVKTLMLGT</sequence>
<dbReference type="InterPro" id="IPR002347">
    <property type="entry name" value="SDR_fam"/>
</dbReference>
<reference evidence="4 5" key="2">
    <citation type="submission" date="2018-06" db="EMBL/GenBank/DDBJ databases">
        <title>Metagenomic assembly of (sub)arctic Cyanobacteria and their associated microbiome from non-axenic cultures.</title>
        <authorList>
            <person name="Baurain D."/>
        </authorList>
    </citation>
    <scope>NUCLEOTIDE SEQUENCE [LARGE SCALE GENOMIC DNA]</scope>
    <source>
        <strain evidence="4">ULC066bin1</strain>
    </source>
</reference>
<comment type="similarity">
    <text evidence="1 3">Belongs to the short-chain dehydrogenases/reductases (SDR) family.</text>
</comment>
<evidence type="ECO:0000313" key="5">
    <source>
        <dbReference type="Proteomes" id="UP000249467"/>
    </source>
</evidence>
<dbReference type="CDD" id="cd05374">
    <property type="entry name" value="17beta-HSD-like_SDR_c"/>
    <property type="match status" value="1"/>
</dbReference>
<comment type="caution">
    <text evidence="4">The sequence shown here is derived from an EMBL/GenBank/DDBJ whole genome shotgun (WGS) entry which is preliminary data.</text>
</comment>
<evidence type="ECO:0000313" key="4">
    <source>
        <dbReference type="EMBL" id="PZO35579.1"/>
    </source>
</evidence>
<evidence type="ECO:0000256" key="3">
    <source>
        <dbReference type="RuleBase" id="RU000363"/>
    </source>
</evidence>
<dbReference type="InterPro" id="IPR036291">
    <property type="entry name" value="NAD(P)-bd_dom_sf"/>
</dbReference>